<feature type="signal peptide" evidence="1">
    <location>
        <begin position="1"/>
        <end position="29"/>
    </location>
</feature>
<feature type="chain" id="PRO_5041659296" evidence="1">
    <location>
        <begin position="30"/>
        <end position="164"/>
    </location>
</feature>
<keyword evidence="1" id="KW-0732">Signal</keyword>
<evidence type="ECO:0000256" key="1">
    <source>
        <dbReference type="SAM" id="SignalP"/>
    </source>
</evidence>
<name>A0AA96F9A6_9MICO</name>
<dbReference type="EMBL" id="CP134879">
    <property type="protein sequence ID" value="WNM25594.1"/>
    <property type="molecule type" value="Genomic_DNA"/>
</dbReference>
<protein>
    <submittedName>
        <fullName evidence="2">Uncharacterized protein</fullName>
    </submittedName>
</protein>
<dbReference type="PROSITE" id="PS51257">
    <property type="entry name" value="PROKAR_LIPOPROTEIN"/>
    <property type="match status" value="1"/>
</dbReference>
<keyword evidence="3" id="KW-1185">Reference proteome</keyword>
<evidence type="ECO:0000313" key="2">
    <source>
        <dbReference type="EMBL" id="WNM25594.1"/>
    </source>
</evidence>
<proteinExistence type="predicted"/>
<gene>
    <name evidence="2" type="ORF">RN606_05455</name>
</gene>
<accession>A0AA96F9A6</accession>
<organism evidence="2 3">
    <name type="scientific">Demequina capsici</name>
    <dbReference type="NCBI Taxonomy" id="3075620"/>
    <lineage>
        <taxon>Bacteria</taxon>
        <taxon>Bacillati</taxon>
        <taxon>Actinomycetota</taxon>
        <taxon>Actinomycetes</taxon>
        <taxon>Micrococcales</taxon>
        <taxon>Demequinaceae</taxon>
        <taxon>Demequina</taxon>
    </lineage>
</organism>
<dbReference type="AlphaFoldDB" id="A0AA96F9A6"/>
<evidence type="ECO:0000313" key="3">
    <source>
        <dbReference type="Proteomes" id="UP001304125"/>
    </source>
</evidence>
<dbReference type="Proteomes" id="UP001304125">
    <property type="component" value="Chromosome"/>
</dbReference>
<sequence>MRTTTTATAIALMASASLMLAACSSDTTAGDGTGDSASTAADAVTGGAATSGAATTSSAVNVSELLDSVRVASGCDSWIGGKVAGEGIVAGWEYTCDADDDGEWNDLLAIYSSNANRDMDVANYEAAYPDAAVLTGDGFVFLTTDQAQVDAVGALGAVVRELGA</sequence>
<dbReference type="RefSeq" id="WP_313500786.1">
    <property type="nucleotide sequence ID" value="NZ_CP134879.1"/>
</dbReference>
<reference evidence="2 3" key="1">
    <citation type="submission" date="2023-09" db="EMBL/GenBank/DDBJ databases">
        <title>Demequina sp. a novel bacteria isolated from Capsicum annuum.</title>
        <authorList>
            <person name="Humaira Z."/>
            <person name="Lee J."/>
            <person name="Cho D."/>
        </authorList>
    </citation>
    <scope>NUCLEOTIDE SEQUENCE [LARGE SCALE GENOMIC DNA]</scope>
    <source>
        <strain evidence="2 3">OYTSA14</strain>
    </source>
</reference>